<gene>
    <name evidence="1" type="ORF">LCGC14_0383560</name>
</gene>
<accession>A0A0F9TJU7</accession>
<sequence>MKIQPVAINHILIYLDNGETLDINDGTLTPSGGTLNMVLPPPTDRFMVVKENNSELIKIEFKRR</sequence>
<name>A0A0F9TJU7_9ZZZZ</name>
<comment type="caution">
    <text evidence="1">The sequence shown here is derived from an EMBL/GenBank/DDBJ whole genome shotgun (WGS) entry which is preliminary data.</text>
</comment>
<protein>
    <submittedName>
        <fullName evidence="1">Uncharacterized protein</fullName>
    </submittedName>
</protein>
<organism evidence="1">
    <name type="scientific">marine sediment metagenome</name>
    <dbReference type="NCBI Taxonomy" id="412755"/>
    <lineage>
        <taxon>unclassified sequences</taxon>
        <taxon>metagenomes</taxon>
        <taxon>ecological metagenomes</taxon>
    </lineage>
</organism>
<dbReference type="AlphaFoldDB" id="A0A0F9TJU7"/>
<evidence type="ECO:0000313" key="1">
    <source>
        <dbReference type="EMBL" id="KKN75197.1"/>
    </source>
</evidence>
<reference evidence="1" key="1">
    <citation type="journal article" date="2015" name="Nature">
        <title>Complex archaea that bridge the gap between prokaryotes and eukaryotes.</title>
        <authorList>
            <person name="Spang A."/>
            <person name="Saw J.H."/>
            <person name="Jorgensen S.L."/>
            <person name="Zaremba-Niedzwiedzka K."/>
            <person name="Martijn J."/>
            <person name="Lind A.E."/>
            <person name="van Eijk R."/>
            <person name="Schleper C."/>
            <person name="Guy L."/>
            <person name="Ettema T.J."/>
        </authorList>
    </citation>
    <scope>NUCLEOTIDE SEQUENCE</scope>
</reference>
<proteinExistence type="predicted"/>
<dbReference type="EMBL" id="LAZR01000314">
    <property type="protein sequence ID" value="KKN75197.1"/>
    <property type="molecule type" value="Genomic_DNA"/>
</dbReference>